<evidence type="ECO:0000313" key="1">
    <source>
        <dbReference type="EMBL" id="KAJ9105578.1"/>
    </source>
</evidence>
<keyword evidence="2" id="KW-1185">Reference proteome</keyword>
<dbReference type="EMBL" id="JASBWR010000034">
    <property type="protein sequence ID" value="KAJ9105578.1"/>
    <property type="molecule type" value="Genomic_DNA"/>
</dbReference>
<sequence length="294" mass="31569">METVQYVVTSITRNFPGFIKEPLTSLIGKTCYDSLIYNFDLSDTDCVKYSISKGLGLGIVVGGSIVKLPQIAKILSSKSARGLSLSAYVLETASYAITLAYAYRNDFPFSTYGENLFLSVQNVIITLLIIWFAPTGQKLLSGSGGRVRTQGNATGVLGGLALTAVVAVFLSSRKLCSSGTLSLLQASTVPLALISKAPQIISNHRLRSTGNLSAFAVFNAFAGCIARLFTTSQETGDSLVWWGFALAAALNAVLAGQMITYWNNTDDFKSRPLSDTILGEKRGPIHNDLSRKLE</sequence>
<reference evidence="1" key="1">
    <citation type="submission" date="2023-04" db="EMBL/GenBank/DDBJ databases">
        <title>Draft Genome sequencing of Naganishia species isolated from polar environments using Oxford Nanopore Technology.</title>
        <authorList>
            <person name="Leo P."/>
            <person name="Venkateswaran K."/>
        </authorList>
    </citation>
    <scope>NUCLEOTIDE SEQUENCE</scope>
    <source>
        <strain evidence="1">MNA-CCFEE 5261</strain>
    </source>
</reference>
<name>A0ACC2W1L2_9TREE</name>
<dbReference type="Proteomes" id="UP001241377">
    <property type="component" value="Unassembled WGS sequence"/>
</dbReference>
<evidence type="ECO:0000313" key="2">
    <source>
        <dbReference type="Proteomes" id="UP001241377"/>
    </source>
</evidence>
<protein>
    <submittedName>
        <fullName evidence="1">Uncharacterized protein</fullName>
    </submittedName>
</protein>
<proteinExistence type="predicted"/>
<gene>
    <name evidence="1" type="ORF">QFC19_003560</name>
</gene>
<comment type="caution">
    <text evidence="1">The sequence shown here is derived from an EMBL/GenBank/DDBJ whole genome shotgun (WGS) entry which is preliminary data.</text>
</comment>
<accession>A0ACC2W1L2</accession>
<organism evidence="1 2">
    <name type="scientific">Naganishia cerealis</name>
    <dbReference type="NCBI Taxonomy" id="610337"/>
    <lineage>
        <taxon>Eukaryota</taxon>
        <taxon>Fungi</taxon>
        <taxon>Dikarya</taxon>
        <taxon>Basidiomycota</taxon>
        <taxon>Agaricomycotina</taxon>
        <taxon>Tremellomycetes</taxon>
        <taxon>Filobasidiales</taxon>
        <taxon>Filobasidiaceae</taxon>
        <taxon>Naganishia</taxon>
    </lineage>
</organism>